<gene>
    <name evidence="1" type="ORF">DEAC_c09090</name>
</gene>
<reference evidence="1 2" key="1">
    <citation type="submission" date="2015-06" db="EMBL/GenBank/DDBJ databases">
        <title>Draft genome of the moderately acidophilic sulfate reducer Candidatus Desulfosporosinus acididurans strain M1.</title>
        <authorList>
            <person name="Poehlein A."/>
            <person name="Petzsch P."/>
            <person name="Johnson B.D."/>
            <person name="Schloemann M."/>
            <person name="Daniel R."/>
            <person name="Muehling M."/>
        </authorList>
    </citation>
    <scope>NUCLEOTIDE SEQUENCE [LARGE SCALE GENOMIC DNA]</scope>
    <source>
        <strain evidence="1 2">M1</strain>
    </source>
</reference>
<protein>
    <submittedName>
        <fullName evidence="1">Uncharacterized protein</fullName>
    </submittedName>
</protein>
<dbReference type="Proteomes" id="UP000036356">
    <property type="component" value="Unassembled WGS sequence"/>
</dbReference>
<evidence type="ECO:0000313" key="2">
    <source>
        <dbReference type="Proteomes" id="UP000036356"/>
    </source>
</evidence>
<keyword evidence="2" id="KW-1185">Reference proteome</keyword>
<name>A0A0J1FU50_9FIRM</name>
<sequence>MSNKEKFVKELIKEEIYKAMREIEELLLTLIELKEDDLNRDFENFNF</sequence>
<accession>A0A0J1FU50</accession>
<proteinExistence type="predicted"/>
<dbReference type="AlphaFoldDB" id="A0A0J1FU50"/>
<evidence type="ECO:0000313" key="1">
    <source>
        <dbReference type="EMBL" id="KLU66975.1"/>
    </source>
</evidence>
<dbReference type="EMBL" id="LDZY01000003">
    <property type="protein sequence ID" value="KLU66975.1"/>
    <property type="molecule type" value="Genomic_DNA"/>
</dbReference>
<dbReference type="RefSeq" id="WP_161796418.1">
    <property type="nucleotide sequence ID" value="NZ_LDZY01000003.1"/>
</dbReference>
<dbReference type="PATRIC" id="fig|476652.3.peg.935"/>
<organism evidence="1 2">
    <name type="scientific">Desulfosporosinus acididurans</name>
    <dbReference type="NCBI Taxonomy" id="476652"/>
    <lineage>
        <taxon>Bacteria</taxon>
        <taxon>Bacillati</taxon>
        <taxon>Bacillota</taxon>
        <taxon>Clostridia</taxon>
        <taxon>Eubacteriales</taxon>
        <taxon>Desulfitobacteriaceae</taxon>
        <taxon>Desulfosporosinus</taxon>
    </lineage>
</organism>
<comment type="caution">
    <text evidence="1">The sequence shown here is derived from an EMBL/GenBank/DDBJ whole genome shotgun (WGS) entry which is preliminary data.</text>
</comment>